<dbReference type="PANTHER" id="PTHR37804:SF1">
    <property type="entry name" value="CDAA REGULATORY PROTEIN CDAR"/>
    <property type="match status" value="1"/>
</dbReference>
<dbReference type="InterPro" id="IPR053154">
    <property type="entry name" value="c-di-AMP_regulator"/>
</dbReference>
<accession>A0A1Y0IJZ4</accession>
<dbReference type="Gene3D" id="2.170.120.40">
    <property type="entry name" value="YbbR-like domain"/>
    <property type="match status" value="2"/>
</dbReference>
<dbReference type="Pfam" id="PF07949">
    <property type="entry name" value="YbbR"/>
    <property type="match status" value="3"/>
</dbReference>
<gene>
    <name evidence="1" type="ORF">CBW65_04445</name>
</gene>
<evidence type="ECO:0000313" key="2">
    <source>
        <dbReference type="Proteomes" id="UP000195437"/>
    </source>
</evidence>
<sequence length="402" mass="43080">MMDRFLRNNTVVKILSAVLAILLWMIVHQSEDTGTQSGLTAQPQQQLEKNVVVLYDEQNYYLVKTPKVTLTLRGSYLDIMNAVAQGDAIKAVADASKLGVGVHEVPVYVHGAPAGVSIESASVQIELEAVENREFPVELRMEGKPGEGMVAGEALLSPKTVIVTGAKSALNSVDQVIATISLDEAKEAIQTSVPLKAVNKDGDPVEGVRLSRDRAEVNIPIVKPSKSVPLRLQFKGDLAPGFAVQEVKQSGTVTIFGTADALAEIDSYPAPVIDLAGMNKTTKLTLKLAEVEGVTDVQPAEVQVEVVVVAAAKRTFDDIEVKVTGLKEGESYNILGTSNRVSVTVEGAKNKLDALTAQDINAFLDLTNQPGGESEMRVQVNTPNFVKTLEVTPATMKLEIQK</sequence>
<dbReference type="Gene3D" id="2.170.120.30">
    <property type="match status" value="2"/>
</dbReference>
<keyword evidence="2" id="KW-1185">Reference proteome</keyword>
<dbReference type="Proteomes" id="UP000195437">
    <property type="component" value="Chromosome"/>
</dbReference>
<dbReference type="AlphaFoldDB" id="A0A1Y0IJZ4"/>
<dbReference type="PANTHER" id="PTHR37804">
    <property type="entry name" value="CDAA REGULATORY PROTEIN CDAR"/>
    <property type="match status" value="1"/>
</dbReference>
<dbReference type="EMBL" id="CP021434">
    <property type="protein sequence ID" value="ARU60399.1"/>
    <property type="molecule type" value="Genomic_DNA"/>
</dbReference>
<dbReference type="RefSeq" id="WP_087455790.1">
    <property type="nucleotide sequence ID" value="NZ_CP021434.1"/>
</dbReference>
<dbReference type="InterPro" id="IPR012505">
    <property type="entry name" value="YbbR"/>
</dbReference>
<evidence type="ECO:0008006" key="3">
    <source>
        <dbReference type="Google" id="ProtNLM"/>
    </source>
</evidence>
<organism evidence="1 2">
    <name type="scientific">Tumebacillus avium</name>
    <dbReference type="NCBI Taxonomy" id="1903704"/>
    <lineage>
        <taxon>Bacteria</taxon>
        <taxon>Bacillati</taxon>
        <taxon>Bacillota</taxon>
        <taxon>Bacilli</taxon>
        <taxon>Bacillales</taxon>
        <taxon>Alicyclobacillaceae</taxon>
        <taxon>Tumebacillus</taxon>
    </lineage>
</organism>
<proteinExistence type="predicted"/>
<reference evidence="2" key="1">
    <citation type="submission" date="2017-05" db="EMBL/GenBank/DDBJ databases">
        <authorList>
            <person name="Sung H."/>
        </authorList>
    </citation>
    <scope>NUCLEOTIDE SEQUENCE [LARGE SCALE GENOMIC DNA]</scope>
    <source>
        <strain evidence="2">AR23208</strain>
    </source>
</reference>
<dbReference type="OrthoDB" id="1013291at2"/>
<name>A0A1Y0IJZ4_9BACL</name>
<dbReference type="KEGG" id="tum:CBW65_04445"/>
<protein>
    <recommendedName>
        <fullName evidence="3">YbbR-like domain-containing protein YbbR</fullName>
    </recommendedName>
</protein>
<evidence type="ECO:0000313" key="1">
    <source>
        <dbReference type="EMBL" id="ARU60399.1"/>
    </source>
</evidence>